<evidence type="ECO:0000256" key="1">
    <source>
        <dbReference type="SAM" id="MobiDB-lite"/>
    </source>
</evidence>
<feature type="region of interest" description="Disordered" evidence="1">
    <location>
        <begin position="1"/>
        <end position="76"/>
    </location>
</feature>
<dbReference type="AlphaFoldDB" id="A0A6G1CLR4"/>
<comment type="caution">
    <text evidence="2">The sequence shown here is derived from an EMBL/GenBank/DDBJ whole genome shotgun (WGS) entry which is preliminary data.</text>
</comment>
<dbReference type="EMBL" id="SPHZ02000009">
    <property type="protein sequence ID" value="KAF0901112.1"/>
    <property type="molecule type" value="Genomic_DNA"/>
</dbReference>
<feature type="compositionally biased region" description="Basic and acidic residues" evidence="1">
    <location>
        <begin position="8"/>
        <end position="32"/>
    </location>
</feature>
<keyword evidence="3" id="KW-1185">Reference proteome</keyword>
<gene>
    <name evidence="2" type="ORF">E2562_037969</name>
</gene>
<protein>
    <submittedName>
        <fullName evidence="2">Uncharacterized protein</fullName>
    </submittedName>
</protein>
<name>A0A6G1CLR4_9ORYZ</name>
<evidence type="ECO:0000313" key="3">
    <source>
        <dbReference type="Proteomes" id="UP000479710"/>
    </source>
</evidence>
<evidence type="ECO:0000313" key="2">
    <source>
        <dbReference type="EMBL" id="KAF0901112.1"/>
    </source>
</evidence>
<accession>A0A6G1CLR4</accession>
<proteinExistence type="predicted"/>
<organism evidence="2 3">
    <name type="scientific">Oryza meyeriana var. granulata</name>
    <dbReference type="NCBI Taxonomy" id="110450"/>
    <lineage>
        <taxon>Eukaryota</taxon>
        <taxon>Viridiplantae</taxon>
        <taxon>Streptophyta</taxon>
        <taxon>Embryophyta</taxon>
        <taxon>Tracheophyta</taxon>
        <taxon>Spermatophyta</taxon>
        <taxon>Magnoliopsida</taxon>
        <taxon>Liliopsida</taxon>
        <taxon>Poales</taxon>
        <taxon>Poaceae</taxon>
        <taxon>BOP clade</taxon>
        <taxon>Oryzoideae</taxon>
        <taxon>Oryzeae</taxon>
        <taxon>Oryzinae</taxon>
        <taxon>Oryza</taxon>
        <taxon>Oryza meyeriana</taxon>
    </lineage>
</organism>
<dbReference type="Proteomes" id="UP000479710">
    <property type="component" value="Unassembled WGS sequence"/>
</dbReference>
<reference evidence="2 3" key="1">
    <citation type="submission" date="2019-11" db="EMBL/GenBank/DDBJ databases">
        <title>Whole genome sequence of Oryza granulata.</title>
        <authorList>
            <person name="Li W."/>
        </authorList>
    </citation>
    <scope>NUCLEOTIDE SEQUENCE [LARGE SCALE GENOMIC DNA]</scope>
    <source>
        <strain evidence="3">cv. Menghai</strain>
        <tissue evidence="2">Leaf</tissue>
    </source>
</reference>
<feature type="compositionally biased region" description="Low complexity" evidence="1">
    <location>
        <begin position="54"/>
        <end position="76"/>
    </location>
</feature>
<sequence length="76" mass="8181">MSFALARRNKDTLTAENNELKMRVENGEKHAQSQDVSEDELGWTATTSWRRPADASPDGVDAAAADASTTAATTEL</sequence>